<dbReference type="Proteomes" id="UP000460561">
    <property type="component" value="Unassembled WGS sequence"/>
</dbReference>
<protein>
    <submittedName>
        <fullName evidence="5">Glycosyl hydrolase</fullName>
    </submittedName>
</protein>
<gene>
    <name evidence="5" type="ORF">GRI39_00100</name>
</gene>
<dbReference type="Pfam" id="PF14310">
    <property type="entry name" value="Fn3-like"/>
    <property type="match status" value="1"/>
</dbReference>
<dbReference type="AlphaFoldDB" id="A0A845A5Z1"/>
<feature type="domain" description="Fibronectin type III-like" evidence="4">
    <location>
        <begin position="674"/>
        <end position="739"/>
    </location>
</feature>
<organism evidence="5 6">
    <name type="scientific">Altericroceibacterium indicum</name>
    <dbReference type="NCBI Taxonomy" id="374177"/>
    <lineage>
        <taxon>Bacteria</taxon>
        <taxon>Pseudomonadati</taxon>
        <taxon>Pseudomonadota</taxon>
        <taxon>Alphaproteobacteria</taxon>
        <taxon>Sphingomonadales</taxon>
        <taxon>Erythrobacteraceae</taxon>
        <taxon>Altericroceibacterium</taxon>
    </lineage>
</organism>
<dbReference type="InterPro" id="IPR001764">
    <property type="entry name" value="Glyco_hydro_3_N"/>
</dbReference>
<dbReference type="PANTHER" id="PTHR42715:SF10">
    <property type="entry name" value="BETA-GLUCOSIDASE"/>
    <property type="match status" value="1"/>
</dbReference>
<dbReference type="Gene3D" id="3.40.50.1700">
    <property type="entry name" value="Glycoside hydrolase family 3 C-terminal domain"/>
    <property type="match status" value="1"/>
</dbReference>
<accession>A0A845A5Z1</accession>
<dbReference type="InterPro" id="IPR026891">
    <property type="entry name" value="Fn3-like"/>
</dbReference>
<dbReference type="GO" id="GO:0004553">
    <property type="term" value="F:hydrolase activity, hydrolyzing O-glycosyl compounds"/>
    <property type="evidence" value="ECO:0007669"/>
    <property type="project" value="InterPro"/>
</dbReference>
<evidence type="ECO:0000259" key="4">
    <source>
        <dbReference type="SMART" id="SM01217"/>
    </source>
</evidence>
<dbReference type="Gene3D" id="2.60.40.10">
    <property type="entry name" value="Immunoglobulins"/>
    <property type="match status" value="1"/>
</dbReference>
<dbReference type="SUPFAM" id="SSF51445">
    <property type="entry name" value="(Trans)glycosidases"/>
    <property type="match status" value="1"/>
</dbReference>
<dbReference type="Gene3D" id="3.20.20.300">
    <property type="entry name" value="Glycoside hydrolase, family 3, N-terminal domain"/>
    <property type="match status" value="1"/>
</dbReference>
<comment type="caution">
    <text evidence="5">The sequence shown here is derived from an EMBL/GenBank/DDBJ whole genome shotgun (WGS) entry which is preliminary data.</text>
</comment>
<dbReference type="InterPro" id="IPR013783">
    <property type="entry name" value="Ig-like_fold"/>
</dbReference>
<dbReference type="PANTHER" id="PTHR42715">
    <property type="entry name" value="BETA-GLUCOSIDASE"/>
    <property type="match status" value="1"/>
</dbReference>
<evidence type="ECO:0000313" key="6">
    <source>
        <dbReference type="Proteomes" id="UP000460561"/>
    </source>
</evidence>
<evidence type="ECO:0000256" key="3">
    <source>
        <dbReference type="SAM" id="SignalP"/>
    </source>
</evidence>
<evidence type="ECO:0000256" key="1">
    <source>
        <dbReference type="ARBA" id="ARBA00005336"/>
    </source>
</evidence>
<feature type="signal peptide" evidence="3">
    <location>
        <begin position="1"/>
        <end position="26"/>
    </location>
</feature>
<keyword evidence="3" id="KW-0732">Signal</keyword>
<keyword evidence="2 5" id="KW-0378">Hydrolase</keyword>
<dbReference type="OrthoDB" id="9781691at2"/>
<dbReference type="Pfam" id="PF01915">
    <property type="entry name" value="Glyco_hydro_3_C"/>
    <property type="match status" value="1"/>
</dbReference>
<name>A0A845A5Z1_9SPHN</name>
<keyword evidence="6" id="KW-1185">Reference proteome</keyword>
<evidence type="ECO:0000256" key="2">
    <source>
        <dbReference type="ARBA" id="ARBA00022801"/>
    </source>
</evidence>
<dbReference type="GO" id="GO:0005975">
    <property type="term" value="P:carbohydrate metabolic process"/>
    <property type="evidence" value="ECO:0007669"/>
    <property type="project" value="InterPro"/>
</dbReference>
<sequence>MKRLLFASAAAIALLSTAGCSTSSSADERPWMNTSLSPDQRADLVIKEMTLDEKIAMVNGTMGMALRKENPDEKRIGAGHVPGVQRLGIPDLYETDASLGVSNGGEMRKGDVATALPGSLMTASTFDPAIAEEGGKMIGSEARAKGFNVQLAGGANLVRDPWNGRDFEYLSEDVLLTAEMAAASINGIQSNGIVSTIKHYVLNAQESGRNVLDAKLGEAALRESDLLAFQLAIEKSHPGSVMCGYNQVNGHYACESDFLLNEVLKQDWGYTGWVMSDWGAVHSTVKAANAGLDQESGQELDKEVYFGAPLKKAVEDGAVPMARLDNMVHRIIRTMFEHGLVDHPAPEKPEKIDYDAHAKVAQKTAEAGMVLLKNDNDLLPLASSAKKIVLIGSHADVGVLSGGGSSQVRSVGGDALQLPMPDGGPLSGFIKITYHASSPLQAIKARAGAGAEVSYVDGTDIEAAAKAAKDADIAIVFGSEWRTEAQDVENLNLPGDQDKLIEAVSAANDKTVVVLETGGPVVMPWQNNVGAILEAWYPGQKGGEAIAAVLFGDVNPSGHLPVTFPAALSQAPRPQIPGIDLVHKAKEDAKNKPANTDLSTVDLTGGVPPFPVEYREGADVGYRWYQKKGFTPLYPFGYGLSYTSFAYSDLKITDGENPSISFKVTNTGKRAGADVPQVYAAPDNEMRRLVGFQRVMLEPGESKVVTVSIEPRLIADYDTGKRGWVIKQGGLPITVGHHAGDASLTGVAEVSARTLKP</sequence>
<evidence type="ECO:0000313" key="5">
    <source>
        <dbReference type="EMBL" id="MXP24451.1"/>
    </source>
</evidence>
<dbReference type="Pfam" id="PF00933">
    <property type="entry name" value="Glyco_hydro_3"/>
    <property type="match status" value="1"/>
</dbReference>
<dbReference type="SMART" id="SM01217">
    <property type="entry name" value="Fn3_like"/>
    <property type="match status" value="1"/>
</dbReference>
<dbReference type="InterPro" id="IPR050288">
    <property type="entry name" value="Cellulose_deg_GH3"/>
</dbReference>
<dbReference type="PRINTS" id="PR00133">
    <property type="entry name" value="GLHYDRLASE3"/>
</dbReference>
<comment type="similarity">
    <text evidence="1">Belongs to the glycosyl hydrolase 3 family.</text>
</comment>
<dbReference type="InterPro" id="IPR017853">
    <property type="entry name" value="GH"/>
</dbReference>
<proteinExistence type="inferred from homology"/>
<dbReference type="InterPro" id="IPR002772">
    <property type="entry name" value="Glyco_hydro_3_C"/>
</dbReference>
<feature type="chain" id="PRO_5032720861" evidence="3">
    <location>
        <begin position="27"/>
        <end position="757"/>
    </location>
</feature>
<dbReference type="SUPFAM" id="SSF52279">
    <property type="entry name" value="Beta-D-glucan exohydrolase, C-terminal domain"/>
    <property type="match status" value="1"/>
</dbReference>
<dbReference type="InterPro" id="IPR036881">
    <property type="entry name" value="Glyco_hydro_3_C_sf"/>
</dbReference>
<dbReference type="EMBL" id="WTYQ01000001">
    <property type="protein sequence ID" value="MXP24451.1"/>
    <property type="molecule type" value="Genomic_DNA"/>
</dbReference>
<dbReference type="RefSeq" id="WP_160737689.1">
    <property type="nucleotide sequence ID" value="NZ_WTYQ01000001.1"/>
</dbReference>
<dbReference type="PROSITE" id="PS51257">
    <property type="entry name" value="PROKAR_LIPOPROTEIN"/>
    <property type="match status" value="1"/>
</dbReference>
<reference evidence="5 6" key="1">
    <citation type="submission" date="2019-12" db="EMBL/GenBank/DDBJ databases">
        <title>Genomic-based taxomic classification of the family Erythrobacteraceae.</title>
        <authorList>
            <person name="Xu L."/>
        </authorList>
    </citation>
    <scope>NUCLEOTIDE SEQUENCE [LARGE SCALE GENOMIC DNA]</scope>
    <source>
        <strain evidence="5 6">DSM 18604</strain>
    </source>
</reference>
<dbReference type="InterPro" id="IPR036962">
    <property type="entry name" value="Glyco_hydro_3_N_sf"/>
</dbReference>